<dbReference type="GeneID" id="54421776"/>
<organism evidence="2">
    <name type="scientific">Eremomyces bilateralis CBS 781.70</name>
    <dbReference type="NCBI Taxonomy" id="1392243"/>
    <lineage>
        <taxon>Eukaryota</taxon>
        <taxon>Fungi</taxon>
        <taxon>Dikarya</taxon>
        <taxon>Ascomycota</taxon>
        <taxon>Pezizomycotina</taxon>
        <taxon>Dothideomycetes</taxon>
        <taxon>Dothideomycetes incertae sedis</taxon>
        <taxon>Eremomycetales</taxon>
        <taxon>Eremomycetaceae</taxon>
        <taxon>Eremomyces</taxon>
    </lineage>
</organism>
<gene>
    <name evidence="2 4" type="ORF">P152DRAFT_473131</name>
</gene>
<protein>
    <submittedName>
        <fullName evidence="2 4">Uncharacterized protein</fullName>
    </submittedName>
</protein>
<keyword evidence="1" id="KW-1133">Transmembrane helix</keyword>
<keyword evidence="1" id="KW-0812">Transmembrane</keyword>
<evidence type="ECO:0000313" key="3">
    <source>
        <dbReference type="Proteomes" id="UP000504638"/>
    </source>
</evidence>
<dbReference type="OrthoDB" id="2126185at2759"/>
<dbReference type="Proteomes" id="UP000504638">
    <property type="component" value="Unplaced"/>
</dbReference>
<dbReference type="AlphaFoldDB" id="A0A6G1G5R4"/>
<keyword evidence="3" id="KW-1185">Reference proteome</keyword>
<feature type="transmembrane region" description="Helical" evidence="1">
    <location>
        <begin position="12"/>
        <end position="30"/>
    </location>
</feature>
<accession>A0A6G1G5R4</accession>
<keyword evidence="1" id="KW-0472">Membrane</keyword>
<evidence type="ECO:0000313" key="4">
    <source>
        <dbReference type="RefSeq" id="XP_033535034.1"/>
    </source>
</evidence>
<evidence type="ECO:0000256" key="1">
    <source>
        <dbReference type="SAM" id="Phobius"/>
    </source>
</evidence>
<reference evidence="4" key="2">
    <citation type="submission" date="2020-04" db="EMBL/GenBank/DDBJ databases">
        <authorList>
            <consortium name="NCBI Genome Project"/>
        </authorList>
    </citation>
    <scope>NUCLEOTIDE SEQUENCE</scope>
    <source>
        <strain evidence="4">CBS 781.70</strain>
    </source>
</reference>
<feature type="transmembrane region" description="Helical" evidence="1">
    <location>
        <begin position="57"/>
        <end position="78"/>
    </location>
</feature>
<proteinExistence type="predicted"/>
<dbReference type="EMBL" id="ML975155">
    <property type="protein sequence ID" value="KAF1813403.1"/>
    <property type="molecule type" value="Genomic_DNA"/>
</dbReference>
<evidence type="ECO:0000313" key="2">
    <source>
        <dbReference type="EMBL" id="KAF1813403.1"/>
    </source>
</evidence>
<dbReference type="RefSeq" id="XP_033535034.1">
    <property type="nucleotide sequence ID" value="XM_033681206.1"/>
</dbReference>
<name>A0A6G1G5R4_9PEZI</name>
<reference evidence="2 4" key="1">
    <citation type="submission" date="2020-01" db="EMBL/GenBank/DDBJ databases">
        <authorList>
            <consortium name="DOE Joint Genome Institute"/>
            <person name="Haridas S."/>
            <person name="Albert R."/>
            <person name="Binder M."/>
            <person name="Bloem J."/>
            <person name="Labutti K."/>
            <person name="Salamov A."/>
            <person name="Andreopoulos B."/>
            <person name="Baker S.E."/>
            <person name="Barry K."/>
            <person name="Bills G."/>
            <person name="Bluhm B.H."/>
            <person name="Cannon C."/>
            <person name="Castanera R."/>
            <person name="Culley D.E."/>
            <person name="Daum C."/>
            <person name="Ezra D."/>
            <person name="Gonzalez J.B."/>
            <person name="Henrissat B."/>
            <person name="Kuo A."/>
            <person name="Liang C."/>
            <person name="Lipzen A."/>
            <person name="Lutzoni F."/>
            <person name="Magnuson J."/>
            <person name="Mondo S."/>
            <person name="Nolan M."/>
            <person name="Ohm R."/>
            <person name="Pangilinan J."/>
            <person name="Park H.-J."/>
            <person name="Ramirez L."/>
            <person name="Alfaro M."/>
            <person name="Sun H."/>
            <person name="Tritt A."/>
            <person name="Yoshinaga Y."/>
            <person name="Zwiers L.-H."/>
            <person name="Turgeon B.G."/>
            <person name="Goodwin S.B."/>
            <person name="Spatafora J.W."/>
            <person name="Crous P.W."/>
            <person name="Grigoriev I.V."/>
        </authorList>
    </citation>
    <scope>NUCLEOTIDE SEQUENCE</scope>
    <source>
        <strain evidence="2 4">CBS 781.70</strain>
    </source>
</reference>
<reference evidence="4" key="3">
    <citation type="submission" date="2025-04" db="UniProtKB">
        <authorList>
            <consortium name="RefSeq"/>
        </authorList>
    </citation>
    <scope>IDENTIFICATION</scope>
    <source>
        <strain evidence="4">CBS 781.70</strain>
    </source>
</reference>
<sequence>MDPGFRAVCIFSAYMLLAAGLSTRLIYLLSTQARRRARRLAADGKSKGLHAGRRGPLFGILTMISLATTWYYMFAFFATSYRAWAAHRGIMASDHPYGAQLALWLKESSLFKEAWGTALDTPGRLWWTQQIFSFTTAWSIFLGFEGESNQFSVSF</sequence>